<organism evidence="1 2">
    <name type="scientific">Diphasiastrum complanatum</name>
    <name type="common">Issler's clubmoss</name>
    <name type="synonym">Lycopodium complanatum</name>
    <dbReference type="NCBI Taxonomy" id="34168"/>
    <lineage>
        <taxon>Eukaryota</taxon>
        <taxon>Viridiplantae</taxon>
        <taxon>Streptophyta</taxon>
        <taxon>Embryophyta</taxon>
        <taxon>Tracheophyta</taxon>
        <taxon>Lycopodiopsida</taxon>
        <taxon>Lycopodiales</taxon>
        <taxon>Lycopodiaceae</taxon>
        <taxon>Lycopodioideae</taxon>
        <taxon>Diphasiastrum</taxon>
    </lineage>
</organism>
<name>A0ACC2C3B6_DIPCM</name>
<gene>
    <name evidence="1" type="ORF">O6H91_12G064400</name>
</gene>
<keyword evidence="2" id="KW-1185">Reference proteome</keyword>
<evidence type="ECO:0000313" key="2">
    <source>
        <dbReference type="Proteomes" id="UP001162992"/>
    </source>
</evidence>
<sequence length="186" mass="21106">MGVGKPLNQVIKYVAEASKCFDHCQELQTLLLDIKPIVEREIENLNGASSSTSHLPGGAASWLRELKPQLETVEDQLKQALTWLNERKKWVGVPFDITTKHKWSRSILKITEGIRKVAHDHAPFVNLECTLHASRAVQELTISYRRIIDVDISQLVEDQMELAELRLTKLVDTELCKVGGDECHRD</sequence>
<reference evidence="2" key="1">
    <citation type="journal article" date="2024" name="Proc. Natl. Acad. Sci. U.S.A.">
        <title>Extraordinary preservation of gene collinearity over three hundred million years revealed in homosporous lycophytes.</title>
        <authorList>
            <person name="Li C."/>
            <person name="Wickell D."/>
            <person name="Kuo L.Y."/>
            <person name="Chen X."/>
            <person name="Nie B."/>
            <person name="Liao X."/>
            <person name="Peng D."/>
            <person name="Ji J."/>
            <person name="Jenkins J."/>
            <person name="Williams M."/>
            <person name="Shu S."/>
            <person name="Plott C."/>
            <person name="Barry K."/>
            <person name="Rajasekar S."/>
            <person name="Grimwood J."/>
            <person name="Han X."/>
            <person name="Sun S."/>
            <person name="Hou Z."/>
            <person name="He W."/>
            <person name="Dai G."/>
            <person name="Sun C."/>
            <person name="Schmutz J."/>
            <person name="Leebens-Mack J.H."/>
            <person name="Li F.W."/>
            <person name="Wang L."/>
        </authorList>
    </citation>
    <scope>NUCLEOTIDE SEQUENCE [LARGE SCALE GENOMIC DNA]</scope>
    <source>
        <strain evidence="2">cv. PW_Plant_1</strain>
    </source>
</reference>
<dbReference type="Proteomes" id="UP001162992">
    <property type="component" value="Chromosome 12"/>
</dbReference>
<dbReference type="EMBL" id="CM055103">
    <property type="protein sequence ID" value="KAJ7536319.1"/>
    <property type="molecule type" value="Genomic_DNA"/>
</dbReference>
<evidence type="ECO:0000313" key="1">
    <source>
        <dbReference type="EMBL" id="KAJ7536319.1"/>
    </source>
</evidence>
<protein>
    <submittedName>
        <fullName evidence="1">Uncharacterized protein</fullName>
    </submittedName>
</protein>
<accession>A0ACC2C3B6</accession>
<proteinExistence type="predicted"/>
<comment type="caution">
    <text evidence="1">The sequence shown here is derived from an EMBL/GenBank/DDBJ whole genome shotgun (WGS) entry which is preliminary data.</text>
</comment>